<dbReference type="GO" id="GO:0008374">
    <property type="term" value="F:O-acyltransferase activity"/>
    <property type="evidence" value="ECO:0007669"/>
    <property type="project" value="TreeGrafter"/>
</dbReference>
<keyword evidence="7" id="KW-1185">Reference proteome</keyword>
<dbReference type="InterPro" id="IPR024688">
    <property type="entry name" value="Mac_dom"/>
</dbReference>
<keyword evidence="3" id="KW-0677">Repeat</keyword>
<evidence type="ECO:0000313" key="7">
    <source>
        <dbReference type="Proteomes" id="UP000051739"/>
    </source>
</evidence>
<dbReference type="AlphaFoldDB" id="A0A0R1V8Y3"/>
<evidence type="ECO:0000256" key="2">
    <source>
        <dbReference type="ARBA" id="ARBA00022679"/>
    </source>
</evidence>
<dbReference type="EMBL" id="AZFN01000014">
    <property type="protein sequence ID" value="KRM01933.1"/>
    <property type="molecule type" value="Genomic_DNA"/>
</dbReference>
<dbReference type="Pfam" id="PF00132">
    <property type="entry name" value="Hexapep"/>
    <property type="match status" value="1"/>
</dbReference>
<dbReference type="PATRIC" id="fig|1423749.3.peg.418"/>
<accession>A0A0R1V8Y3</accession>
<keyword evidence="4" id="KW-0012">Acyltransferase</keyword>
<evidence type="ECO:0000256" key="3">
    <source>
        <dbReference type="ARBA" id="ARBA00022737"/>
    </source>
</evidence>
<keyword evidence="2 6" id="KW-0808">Transferase</keyword>
<reference evidence="6 7" key="1">
    <citation type="journal article" date="2015" name="Genome Announc.">
        <title>Expanding the biotechnology potential of lactobacilli through comparative genomics of 213 strains and associated genera.</title>
        <authorList>
            <person name="Sun Z."/>
            <person name="Harris H.M."/>
            <person name="McCann A."/>
            <person name="Guo C."/>
            <person name="Argimon S."/>
            <person name="Zhang W."/>
            <person name="Yang X."/>
            <person name="Jeffery I.B."/>
            <person name="Cooney J.C."/>
            <person name="Kagawa T.F."/>
            <person name="Liu W."/>
            <person name="Song Y."/>
            <person name="Salvetti E."/>
            <person name="Wrobel A."/>
            <person name="Rasinkangas P."/>
            <person name="Parkhill J."/>
            <person name="Rea M.C."/>
            <person name="O'Sullivan O."/>
            <person name="Ritari J."/>
            <person name="Douillard F.P."/>
            <person name="Paul Ross R."/>
            <person name="Yang R."/>
            <person name="Briner A.E."/>
            <person name="Felis G.E."/>
            <person name="de Vos W.M."/>
            <person name="Barrangou R."/>
            <person name="Klaenhammer T.R."/>
            <person name="Caufield P.W."/>
            <person name="Cui Y."/>
            <person name="Zhang H."/>
            <person name="O'Toole P.W."/>
        </authorList>
    </citation>
    <scope>NUCLEOTIDE SEQUENCE [LARGE SCALE GENOMIC DNA]</scope>
    <source>
        <strain evidence="6 7">DSM 16045</strain>
    </source>
</reference>
<evidence type="ECO:0000256" key="4">
    <source>
        <dbReference type="ARBA" id="ARBA00023315"/>
    </source>
</evidence>
<evidence type="ECO:0000256" key="1">
    <source>
        <dbReference type="ARBA" id="ARBA00007274"/>
    </source>
</evidence>
<comment type="similarity">
    <text evidence="1">Belongs to the transferase hexapeptide repeat family.</text>
</comment>
<organism evidence="6 7">
    <name type="scientific">Limosilactobacillus gastricus DSM 16045</name>
    <dbReference type="NCBI Taxonomy" id="1423749"/>
    <lineage>
        <taxon>Bacteria</taxon>
        <taxon>Bacillati</taxon>
        <taxon>Bacillota</taxon>
        <taxon>Bacilli</taxon>
        <taxon>Lactobacillales</taxon>
        <taxon>Lactobacillaceae</taxon>
        <taxon>Limosilactobacillus</taxon>
    </lineage>
</organism>
<dbReference type="GO" id="GO:0016407">
    <property type="term" value="F:acetyltransferase activity"/>
    <property type="evidence" value="ECO:0007669"/>
    <property type="project" value="InterPro"/>
</dbReference>
<evidence type="ECO:0000259" key="5">
    <source>
        <dbReference type="SMART" id="SM01266"/>
    </source>
</evidence>
<dbReference type="RefSeq" id="WP_056937471.1">
    <property type="nucleotide sequence ID" value="NZ_AZFN01000014.1"/>
</dbReference>
<dbReference type="Gene3D" id="2.160.10.10">
    <property type="entry name" value="Hexapeptide repeat proteins"/>
    <property type="match status" value="1"/>
</dbReference>
<sequence length="191" mass="20142">MAKELTEIEKLDAGLPYDVNDPAVDARKLHAVKGCQALEALDPTDRAGKEAAIRALFGQVGRNPNVLNGFNCDNGSNITVGDEFLANYNVTILDIAPVTMGDYVWIGPGTMISTVNHPLTPKGRRQHLGIAKPVTIGNDVWLGGNVTVLPGVTIGNNVVVAAGAVVTKDIPDNTLVGGVPAKKIRDLENDL</sequence>
<dbReference type="PANTHER" id="PTHR23416:SF23">
    <property type="entry name" value="ACETYLTRANSFERASE C18B11.09C-RELATED"/>
    <property type="match status" value="1"/>
</dbReference>
<comment type="caution">
    <text evidence="6">The sequence shown here is derived from an EMBL/GenBank/DDBJ whole genome shotgun (WGS) entry which is preliminary data.</text>
</comment>
<protein>
    <submittedName>
        <fullName evidence="6">Acetyltransferase</fullName>
    </submittedName>
</protein>
<dbReference type="CDD" id="cd03357">
    <property type="entry name" value="LbH_MAT_GAT"/>
    <property type="match status" value="1"/>
</dbReference>
<dbReference type="SMART" id="SM01266">
    <property type="entry name" value="Mac"/>
    <property type="match status" value="1"/>
</dbReference>
<proteinExistence type="inferred from homology"/>
<dbReference type="SUPFAM" id="SSF51161">
    <property type="entry name" value="Trimeric LpxA-like enzymes"/>
    <property type="match status" value="1"/>
</dbReference>
<dbReference type="FunFam" id="2.160.10.10:FF:000025">
    <property type="entry name" value="Hexapeptide-repeat containing-acetyltransferase"/>
    <property type="match status" value="1"/>
</dbReference>
<dbReference type="Pfam" id="PF12464">
    <property type="entry name" value="Mac"/>
    <property type="match status" value="1"/>
</dbReference>
<evidence type="ECO:0000313" key="6">
    <source>
        <dbReference type="EMBL" id="KRM01933.1"/>
    </source>
</evidence>
<dbReference type="InterPro" id="IPR051159">
    <property type="entry name" value="Hexapeptide_acetyltransf"/>
</dbReference>
<dbReference type="PROSITE" id="PS00101">
    <property type="entry name" value="HEXAPEP_TRANSFERASES"/>
    <property type="match status" value="1"/>
</dbReference>
<dbReference type="PANTHER" id="PTHR23416">
    <property type="entry name" value="SIALIC ACID SYNTHASE-RELATED"/>
    <property type="match status" value="1"/>
</dbReference>
<gene>
    <name evidence="6" type="ORF">FC60_GL000416</name>
</gene>
<name>A0A0R1V8Y3_9LACO</name>
<dbReference type="InterPro" id="IPR011004">
    <property type="entry name" value="Trimer_LpxA-like_sf"/>
</dbReference>
<dbReference type="InterPro" id="IPR001451">
    <property type="entry name" value="Hexapep"/>
</dbReference>
<dbReference type="Proteomes" id="UP000051739">
    <property type="component" value="Unassembled WGS sequence"/>
</dbReference>
<feature type="domain" description="Maltose/galactoside acetyltransferase" evidence="5">
    <location>
        <begin position="8"/>
        <end position="62"/>
    </location>
</feature>
<dbReference type="InterPro" id="IPR018357">
    <property type="entry name" value="Hexapep_transf_CS"/>
</dbReference>